<keyword evidence="4" id="KW-1185">Reference proteome</keyword>
<reference evidence="3" key="1">
    <citation type="submission" date="2016-10" db="EMBL/GenBank/DDBJ databases">
        <authorList>
            <person name="de Groot N.N."/>
        </authorList>
    </citation>
    <scope>NUCLEOTIDE SEQUENCE [LARGE SCALE GENOMIC DNA]</scope>
    <source>
        <strain evidence="3">DSM 43163</strain>
    </source>
</reference>
<accession>A0A1H6D276</accession>
<feature type="transmembrane region" description="Helical" evidence="2">
    <location>
        <begin position="12"/>
        <end position="30"/>
    </location>
</feature>
<proteinExistence type="predicted"/>
<name>A0A1H6D276_9ACTN</name>
<evidence type="ECO:0000313" key="3">
    <source>
        <dbReference type="EMBL" id="SEG78875.1"/>
    </source>
</evidence>
<sequence length="61" mass="6789">MNRLIDPRGMDRAGVVAAAAVVGFFGNEWVARHRIRSGRRIGSARRRRADSPRVLAHHLTA</sequence>
<keyword evidence="2" id="KW-0472">Membrane</keyword>
<organism evidence="3 4">
    <name type="scientific">Thermomonospora echinospora</name>
    <dbReference type="NCBI Taxonomy" id="1992"/>
    <lineage>
        <taxon>Bacteria</taxon>
        <taxon>Bacillati</taxon>
        <taxon>Actinomycetota</taxon>
        <taxon>Actinomycetes</taxon>
        <taxon>Streptosporangiales</taxon>
        <taxon>Thermomonosporaceae</taxon>
        <taxon>Thermomonospora</taxon>
    </lineage>
</organism>
<feature type="region of interest" description="Disordered" evidence="1">
    <location>
        <begin position="40"/>
        <end position="61"/>
    </location>
</feature>
<evidence type="ECO:0000313" key="4">
    <source>
        <dbReference type="Proteomes" id="UP000236723"/>
    </source>
</evidence>
<evidence type="ECO:0000256" key="1">
    <source>
        <dbReference type="SAM" id="MobiDB-lite"/>
    </source>
</evidence>
<dbReference type="AlphaFoldDB" id="A0A1H6D276"/>
<dbReference type="Proteomes" id="UP000236723">
    <property type="component" value="Unassembled WGS sequence"/>
</dbReference>
<gene>
    <name evidence="3" type="ORF">SAMN04489712_112136</name>
</gene>
<keyword evidence="2" id="KW-0812">Transmembrane</keyword>
<evidence type="ECO:0000256" key="2">
    <source>
        <dbReference type="SAM" id="Phobius"/>
    </source>
</evidence>
<dbReference type="RefSeq" id="WP_200827454.1">
    <property type="nucleotide sequence ID" value="NZ_FNVO01000012.1"/>
</dbReference>
<protein>
    <submittedName>
        <fullName evidence="3">Uncharacterized protein</fullName>
    </submittedName>
</protein>
<keyword evidence="2" id="KW-1133">Transmembrane helix</keyword>
<dbReference type="EMBL" id="FNVO01000012">
    <property type="protein sequence ID" value="SEG78875.1"/>
    <property type="molecule type" value="Genomic_DNA"/>
</dbReference>